<reference evidence="2 3" key="1">
    <citation type="submission" date="2021-01" db="EMBL/GenBank/DDBJ databases">
        <title>Whole genome shotgun sequence of Cellulomonas phragmiteti NBRC 110785.</title>
        <authorList>
            <person name="Komaki H."/>
            <person name="Tamura T."/>
        </authorList>
    </citation>
    <scope>NUCLEOTIDE SEQUENCE [LARGE SCALE GENOMIC DNA]</scope>
    <source>
        <strain evidence="2 3">NBRC 110785</strain>
    </source>
</reference>
<feature type="transmembrane region" description="Helical" evidence="1">
    <location>
        <begin position="21"/>
        <end position="42"/>
    </location>
</feature>
<feature type="transmembrane region" description="Helical" evidence="1">
    <location>
        <begin position="255"/>
        <end position="273"/>
    </location>
</feature>
<protein>
    <recommendedName>
        <fullName evidence="4">ABC transporter permease</fullName>
    </recommendedName>
</protein>
<evidence type="ECO:0008006" key="4">
    <source>
        <dbReference type="Google" id="ProtNLM"/>
    </source>
</evidence>
<keyword evidence="1" id="KW-1133">Transmembrane helix</keyword>
<feature type="transmembrane region" description="Helical" evidence="1">
    <location>
        <begin position="338"/>
        <end position="358"/>
    </location>
</feature>
<evidence type="ECO:0000313" key="2">
    <source>
        <dbReference type="EMBL" id="GIG41350.1"/>
    </source>
</evidence>
<feature type="transmembrane region" description="Helical" evidence="1">
    <location>
        <begin position="280"/>
        <end position="298"/>
    </location>
</feature>
<dbReference type="EMBL" id="BONP01000024">
    <property type="protein sequence ID" value="GIG41350.1"/>
    <property type="molecule type" value="Genomic_DNA"/>
</dbReference>
<evidence type="ECO:0000313" key="3">
    <source>
        <dbReference type="Proteomes" id="UP000614741"/>
    </source>
</evidence>
<evidence type="ECO:0000256" key="1">
    <source>
        <dbReference type="SAM" id="Phobius"/>
    </source>
</evidence>
<proteinExistence type="predicted"/>
<accession>A0ABQ4DPT0</accession>
<comment type="caution">
    <text evidence="2">The sequence shown here is derived from an EMBL/GenBank/DDBJ whole genome shotgun (WGS) entry which is preliminary data.</text>
</comment>
<keyword evidence="1" id="KW-0472">Membrane</keyword>
<dbReference type="Proteomes" id="UP000614741">
    <property type="component" value="Unassembled WGS sequence"/>
</dbReference>
<dbReference type="RefSeq" id="WP_203675639.1">
    <property type="nucleotide sequence ID" value="NZ_BONP01000024.1"/>
</dbReference>
<name>A0ABQ4DPT0_9CELL</name>
<feature type="transmembrane region" description="Helical" evidence="1">
    <location>
        <begin position="310"/>
        <end position="331"/>
    </location>
</feature>
<keyword evidence="3" id="KW-1185">Reference proteome</keyword>
<keyword evidence="1" id="KW-0812">Transmembrane</keyword>
<gene>
    <name evidence="2" type="ORF">Cph01nite_31120</name>
</gene>
<sequence length="366" mass="37028">MTQRWTARASWDEAIANLSRGGVLMVVLVGLTAGIVGVGLVADVHTADRVVQAERDYLAEGGDLLVARRQDASTIDVAACVAARRLTGVTASAAVTVTPGATGVVGRPEARQTVVAATDGVLDLLGLPVPGPDDVVVSTVVADRWQWSVGSRLQLLPDDVMPGLPRGVLTVSSVADLELLSEGASTGLLVAAPGTGGADACFVRIGAQYREDVHAALPAVLGESATGAITVADRLPAGALAADPAAAYDQRPTRWVGAAAGGVVGMVWVVVAWTRRGRAALYASIGVPWSGGVVLRWVEGLGVVVPGVLWGVALAVTYAVTALGSSVALVLDVAVRGGVLACAVAAAVVLVAGLWQPATLAALKDR</sequence>
<organism evidence="2 3">
    <name type="scientific">Cellulomonas phragmiteti</name>
    <dbReference type="NCBI Taxonomy" id="478780"/>
    <lineage>
        <taxon>Bacteria</taxon>
        <taxon>Bacillati</taxon>
        <taxon>Actinomycetota</taxon>
        <taxon>Actinomycetes</taxon>
        <taxon>Micrococcales</taxon>
        <taxon>Cellulomonadaceae</taxon>
        <taxon>Cellulomonas</taxon>
    </lineage>
</organism>